<gene>
    <name evidence="1" type="ORF">GUITHDRAFT_116624</name>
</gene>
<dbReference type="EMBL" id="JH993062">
    <property type="protein sequence ID" value="EKX37211.1"/>
    <property type="molecule type" value="Genomic_DNA"/>
</dbReference>
<organism evidence="1">
    <name type="scientific">Guillardia theta (strain CCMP2712)</name>
    <name type="common">Cryptophyte</name>
    <dbReference type="NCBI Taxonomy" id="905079"/>
    <lineage>
        <taxon>Eukaryota</taxon>
        <taxon>Cryptophyceae</taxon>
        <taxon>Pyrenomonadales</taxon>
        <taxon>Geminigeraceae</taxon>
        <taxon>Guillardia</taxon>
    </lineage>
</organism>
<protein>
    <submittedName>
        <fullName evidence="1 2">Uncharacterized protein</fullName>
    </submittedName>
</protein>
<reference evidence="2" key="3">
    <citation type="submission" date="2015-06" db="UniProtKB">
        <authorList>
            <consortium name="EnsemblProtists"/>
        </authorList>
    </citation>
    <scope>IDENTIFICATION</scope>
</reference>
<reference evidence="1 3" key="1">
    <citation type="journal article" date="2012" name="Nature">
        <title>Algal genomes reveal evolutionary mosaicism and the fate of nucleomorphs.</title>
        <authorList>
            <consortium name="DOE Joint Genome Institute"/>
            <person name="Curtis B.A."/>
            <person name="Tanifuji G."/>
            <person name="Burki F."/>
            <person name="Gruber A."/>
            <person name="Irimia M."/>
            <person name="Maruyama S."/>
            <person name="Arias M.C."/>
            <person name="Ball S.G."/>
            <person name="Gile G.H."/>
            <person name="Hirakawa Y."/>
            <person name="Hopkins J.F."/>
            <person name="Kuo A."/>
            <person name="Rensing S.A."/>
            <person name="Schmutz J."/>
            <person name="Symeonidi A."/>
            <person name="Elias M."/>
            <person name="Eveleigh R.J."/>
            <person name="Herman E.K."/>
            <person name="Klute M.J."/>
            <person name="Nakayama T."/>
            <person name="Obornik M."/>
            <person name="Reyes-Prieto A."/>
            <person name="Armbrust E.V."/>
            <person name="Aves S.J."/>
            <person name="Beiko R.G."/>
            <person name="Coutinho P."/>
            <person name="Dacks J.B."/>
            <person name="Durnford D.G."/>
            <person name="Fast N.M."/>
            <person name="Green B.R."/>
            <person name="Grisdale C.J."/>
            <person name="Hempel F."/>
            <person name="Henrissat B."/>
            <person name="Hoppner M.P."/>
            <person name="Ishida K."/>
            <person name="Kim E."/>
            <person name="Koreny L."/>
            <person name="Kroth P.G."/>
            <person name="Liu Y."/>
            <person name="Malik S.B."/>
            <person name="Maier U.G."/>
            <person name="McRose D."/>
            <person name="Mock T."/>
            <person name="Neilson J.A."/>
            <person name="Onodera N.T."/>
            <person name="Poole A.M."/>
            <person name="Pritham E.J."/>
            <person name="Richards T.A."/>
            <person name="Rocap G."/>
            <person name="Roy S.W."/>
            <person name="Sarai C."/>
            <person name="Schaack S."/>
            <person name="Shirato S."/>
            <person name="Slamovits C.H."/>
            <person name="Spencer D.F."/>
            <person name="Suzuki S."/>
            <person name="Worden A.Z."/>
            <person name="Zauner S."/>
            <person name="Barry K."/>
            <person name="Bell C."/>
            <person name="Bharti A.K."/>
            <person name="Crow J.A."/>
            <person name="Grimwood J."/>
            <person name="Kramer R."/>
            <person name="Lindquist E."/>
            <person name="Lucas S."/>
            <person name="Salamov A."/>
            <person name="McFadden G.I."/>
            <person name="Lane C.E."/>
            <person name="Keeling P.J."/>
            <person name="Gray M.W."/>
            <person name="Grigoriev I.V."/>
            <person name="Archibald J.M."/>
        </authorList>
    </citation>
    <scope>NUCLEOTIDE SEQUENCE</scope>
    <source>
        <strain evidence="1 3">CCMP2712</strain>
    </source>
</reference>
<dbReference type="RefSeq" id="XP_005824191.1">
    <property type="nucleotide sequence ID" value="XM_005824134.1"/>
</dbReference>
<dbReference type="OrthoDB" id="59449at2759"/>
<dbReference type="GeneID" id="17293931"/>
<dbReference type="Proteomes" id="UP000011087">
    <property type="component" value="Unassembled WGS sequence"/>
</dbReference>
<evidence type="ECO:0000313" key="2">
    <source>
        <dbReference type="EnsemblProtists" id="EKX37211"/>
    </source>
</evidence>
<evidence type="ECO:0000313" key="1">
    <source>
        <dbReference type="EMBL" id="EKX37211.1"/>
    </source>
</evidence>
<proteinExistence type="predicted"/>
<dbReference type="KEGG" id="gtt:GUITHDRAFT_116624"/>
<dbReference type="AlphaFoldDB" id="L1ILS8"/>
<dbReference type="STRING" id="905079.L1ILS8"/>
<sequence length="388" mass="43732">MTMNHSGPRTAGNKSLVSYRSGYGIVGYAGYTPSSECIPIPVKTGPSTFEERMEIKEANQTYTKEYLNNGGYSSLYGSTLGLIKPLADNSNEVPEEQAGESVRSEAADEREFQSKPFLASSLYLNDFKVHQKPQRIALMGVKRYSAQGTTYSDSFELAADLKYGQNWLEEKSLRPKTYVKSVVFEKPKWRDVDLKPRPMSSQYMNDFAMKSGEIMKQPGDICDKASSKELFQGTTKFFRLVPNYYGFIPASEANQHALSQVSRMDLKPDSKKFRLFTLQQYSLNVPGCAKFRPSTAYNLSRLHQDIPSAAHKFVNEVRGRFLVIAISRGDAKEYEHEVTTKSSGEVSQSSNGIHNAQGFYKLLRPYEGLPRVMWPSSRSESGYRFSKV</sequence>
<name>L1ILS8_GUITC</name>
<reference evidence="3" key="2">
    <citation type="submission" date="2012-11" db="EMBL/GenBank/DDBJ databases">
        <authorList>
            <person name="Kuo A."/>
            <person name="Curtis B.A."/>
            <person name="Tanifuji G."/>
            <person name="Burki F."/>
            <person name="Gruber A."/>
            <person name="Irimia M."/>
            <person name="Maruyama S."/>
            <person name="Arias M.C."/>
            <person name="Ball S.G."/>
            <person name="Gile G.H."/>
            <person name="Hirakawa Y."/>
            <person name="Hopkins J.F."/>
            <person name="Rensing S.A."/>
            <person name="Schmutz J."/>
            <person name="Symeonidi A."/>
            <person name="Elias M."/>
            <person name="Eveleigh R.J."/>
            <person name="Herman E.K."/>
            <person name="Klute M.J."/>
            <person name="Nakayama T."/>
            <person name="Obornik M."/>
            <person name="Reyes-Prieto A."/>
            <person name="Armbrust E.V."/>
            <person name="Aves S.J."/>
            <person name="Beiko R.G."/>
            <person name="Coutinho P."/>
            <person name="Dacks J.B."/>
            <person name="Durnford D.G."/>
            <person name="Fast N.M."/>
            <person name="Green B.R."/>
            <person name="Grisdale C."/>
            <person name="Hempe F."/>
            <person name="Henrissat B."/>
            <person name="Hoppner M.P."/>
            <person name="Ishida K.-I."/>
            <person name="Kim E."/>
            <person name="Koreny L."/>
            <person name="Kroth P.G."/>
            <person name="Liu Y."/>
            <person name="Malik S.-B."/>
            <person name="Maier U.G."/>
            <person name="McRose D."/>
            <person name="Mock T."/>
            <person name="Neilson J.A."/>
            <person name="Onodera N.T."/>
            <person name="Poole A.M."/>
            <person name="Pritham E.J."/>
            <person name="Richards T.A."/>
            <person name="Rocap G."/>
            <person name="Roy S.W."/>
            <person name="Sarai C."/>
            <person name="Schaack S."/>
            <person name="Shirato S."/>
            <person name="Slamovits C.H."/>
            <person name="Spencer D.F."/>
            <person name="Suzuki S."/>
            <person name="Worden A.Z."/>
            <person name="Zauner S."/>
            <person name="Barry K."/>
            <person name="Bell C."/>
            <person name="Bharti A.K."/>
            <person name="Crow J.A."/>
            <person name="Grimwood J."/>
            <person name="Kramer R."/>
            <person name="Lindquist E."/>
            <person name="Lucas S."/>
            <person name="Salamov A."/>
            <person name="McFadden G.I."/>
            <person name="Lane C.E."/>
            <person name="Keeling P.J."/>
            <person name="Gray M.W."/>
            <person name="Grigoriev I.V."/>
            <person name="Archibald J.M."/>
        </authorList>
    </citation>
    <scope>NUCLEOTIDE SEQUENCE</scope>
    <source>
        <strain evidence="3">CCMP2712</strain>
    </source>
</reference>
<dbReference type="OMA" id="YSTHRTD"/>
<dbReference type="PaxDb" id="55529-EKX37211"/>
<dbReference type="HOGENOM" id="CLU_712618_0_0_1"/>
<keyword evidence="3" id="KW-1185">Reference proteome</keyword>
<dbReference type="EnsemblProtists" id="EKX37211">
    <property type="protein sequence ID" value="EKX37211"/>
    <property type="gene ID" value="GUITHDRAFT_116624"/>
</dbReference>
<dbReference type="eggNOG" id="ENOG502SFI4">
    <property type="taxonomic scope" value="Eukaryota"/>
</dbReference>
<accession>L1ILS8</accession>
<evidence type="ECO:0000313" key="3">
    <source>
        <dbReference type="Proteomes" id="UP000011087"/>
    </source>
</evidence>